<organism evidence="11 12">
    <name type="scientific">Salinispira pacifica</name>
    <dbReference type="NCBI Taxonomy" id="1307761"/>
    <lineage>
        <taxon>Bacteria</taxon>
        <taxon>Pseudomonadati</taxon>
        <taxon>Spirochaetota</taxon>
        <taxon>Spirochaetia</taxon>
        <taxon>Spirochaetales</taxon>
        <taxon>Spirochaetaceae</taxon>
        <taxon>Salinispira</taxon>
    </lineage>
</organism>
<dbReference type="Proteomes" id="UP000018680">
    <property type="component" value="Chromosome"/>
</dbReference>
<dbReference type="GO" id="GO:0006424">
    <property type="term" value="P:glutamyl-tRNA aminoacylation"/>
    <property type="evidence" value="ECO:0007669"/>
    <property type="project" value="UniProtKB-UniRule"/>
</dbReference>
<keyword evidence="7 8" id="KW-0030">Aminoacyl-tRNA synthetase</keyword>
<evidence type="ECO:0000256" key="2">
    <source>
        <dbReference type="ARBA" id="ARBA00022490"/>
    </source>
</evidence>
<evidence type="ECO:0000256" key="4">
    <source>
        <dbReference type="ARBA" id="ARBA00022741"/>
    </source>
</evidence>
<dbReference type="Gene3D" id="3.40.50.620">
    <property type="entry name" value="HUPs"/>
    <property type="match status" value="1"/>
</dbReference>
<evidence type="ECO:0000256" key="5">
    <source>
        <dbReference type="ARBA" id="ARBA00022840"/>
    </source>
</evidence>
<dbReference type="InterPro" id="IPR020752">
    <property type="entry name" value="Glu-tRNA-synth_I_codon-bd_sub1"/>
</dbReference>
<reference evidence="11 12" key="1">
    <citation type="journal article" date="2015" name="Stand. Genomic Sci.">
        <title>Complete genome sequence and description of Salinispira pacifica gen. nov., sp. nov., a novel spirochaete isolated form a hypersaline microbial mat.</title>
        <authorList>
            <person name="Ben Hania W."/>
            <person name="Joseph M."/>
            <person name="Schumann P."/>
            <person name="Bunk B."/>
            <person name="Fiebig A."/>
            <person name="Sproer C."/>
            <person name="Klenk H.P."/>
            <person name="Fardeau M.L."/>
            <person name="Spring S."/>
        </authorList>
    </citation>
    <scope>NUCLEOTIDE SEQUENCE [LARGE SCALE GENOMIC DNA]</scope>
    <source>
        <strain evidence="11 12">L21-RPul-D2</strain>
    </source>
</reference>
<evidence type="ECO:0000256" key="3">
    <source>
        <dbReference type="ARBA" id="ARBA00022598"/>
    </source>
</evidence>
<protein>
    <recommendedName>
        <fullName evidence="8">Glutamate--tRNA ligase</fullName>
        <ecNumber evidence="8">6.1.1.17</ecNumber>
    </recommendedName>
    <alternativeName>
        <fullName evidence="8">Glutamyl-tRNA synthetase</fullName>
        <shortName evidence="8">GluRS</shortName>
    </alternativeName>
</protein>
<dbReference type="GO" id="GO:0000049">
    <property type="term" value="F:tRNA binding"/>
    <property type="evidence" value="ECO:0007669"/>
    <property type="project" value="InterPro"/>
</dbReference>
<dbReference type="Pfam" id="PF00749">
    <property type="entry name" value="tRNA-synt_1c"/>
    <property type="match status" value="1"/>
</dbReference>
<comment type="subunit">
    <text evidence="8">Monomer.</text>
</comment>
<comment type="similarity">
    <text evidence="1 8">Belongs to the class-I aminoacyl-tRNA synthetase family. Glutamate--tRNA ligase type 1 subfamily.</text>
</comment>
<dbReference type="Gene3D" id="1.10.8.70">
    <property type="entry name" value="Glutamate-tRNA synthetase, class I, anticodon-binding domain 1"/>
    <property type="match status" value="1"/>
</dbReference>
<dbReference type="KEGG" id="slr:L21SP2_1397"/>
<dbReference type="GO" id="GO:0005524">
    <property type="term" value="F:ATP binding"/>
    <property type="evidence" value="ECO:0007669"/>
    <property type="project" value="UniProtKB-UniRule"/>
</dbReference>
<dbReference type="AlphaFoldDB" id="V5WI00"/>
<evidence type="ECO:0000313" key="12">
    <source>
        <dbReference type="Proteomes" id="UP000018680"/>
    </source>
</evidence>
<keyword evidence="2 8" id="KW-0963">Cytoplasm</keyword>
<dbReference type="STRING" id="1307761.L21SP2_1397"/>
<feature type="binding site" evidence="8">
    <location>
        <position position="255"/>
    </location>
    <ligand>
        <name>ATP</name>
        <dbReference type="ChEBI" id="CHEBI:30616"/>
    </ligand>
</feature>
<dbReference type="NCBIfam" id="TIGR00464">
    <property type="entry name" value="gltX_bact"/>
    <property type="match status" value="1"/>
</dbReference>
<dbReference type="InterPro" id="IPR004527">
    <property type="entry name" value="Glu-tRNA-ligase_bac/mito"/>
</dbReference>
<dbReference type="HAMAP" id="MF_00022">
    <property type="entry name" value="Glu_tRNA_synth_type1"/>
    <property type="match status" value="1"/>
</dbReference>
<dbReference type="Gene3D" id="1.10.10.350">
    <property type="match status" value="1"/>
</dbReference>
<dbReference type="Pfam" id="PF19269">
    <property type="entry name" value="Anticodon_2"/>
    <property type="match status" value="1"/>
</dbReference>
<dbReference type="HOGENOM" id="CLU_015768_6_3_12"/>
<dbReference type="FunFam" id="3.40.50.620:FF:000045">
    <property type="entry name" value="Glutamate--tRNA ligase, mitochondrial"/>
    <property type="match status" value="1"/>
</dbReference>
<comment type="function">
    <text evidence="8">Catalyzes the attachment of glutamate to tRNA(Glu) in a two-step reaction: glutamate is first activated by ATP to form Glu-AMP and then transferred to the acceptor end of tRNA(Glu).</text>
</comment>
<dbReference type="InterPro" id="IPR008925">
    <property type="entry name" value="aa_tRNA-synth_I_cd-bd_sf"/>
</dbReference>
<feature type="short sequence motif" description="'HIGH' region" evidence="8">
    <location>
        <begin position="9"/>
        <end position="19"/>
    </location>
</feature>
<dbReference type="PATRIC" id="fig|1307761.3.peg.1390"/>
<dbReference type="CDD" id="cd00808">
    <property type="entry name" value="GluRS_core"/>
    <property type="match status" value="1"/>
</dbReference>
<name>V5WI00_9SPIO</name>
<dbReference type="SUPFAM" id="SSF52374">
    <property type="entry name" value="Nucleotidylyl transferase"/>
    <property type="match status" value="1"/>
</dbReference>
<keyword evidence="12" id="KW-1185">Reference proteome</keyword>
<evidence type="ECO:0000313" key="11">
    <source>
        <dbReference type="EMBL" id="AHC14796.1"/>
    </source>
</evidence>
<gene>
    <name evidence="8" type="primary">gltX</name>
    <name evidence="11" type="ORF">L21SP2_1397</name>
</gene>
<dbReference type="GO" id="GO:0005737">
    <property type="term" value="C:cytoplasm"/>
    <property type="evidence" value="ECO:0007669"/>
    <property type="project" value="UniProtKB-SubCell"/>
</dbReference>
<dbReference type="GO" id="GO:0004818">
    <property type="term" value="F:glutamate-tRNA ligase activity"/>
    <property type="evidence" value="ECO:0007669"/>
    <property type="project" value="UniProtKB-UniRule"/>
</dbReference>
<feature type="short sequence motif" description="'KMSKS' region" evidence="8">
    <location>
        <begin position="252"/>
        <end position="256"/>
    </location>
</feature>
<sequence>MSVRVRYAPSPTGLQHIGSLRTALFNYFFARSQGGTFILRVEDTDQTRFDPRALQDIYDTFDWIGIHWDEGPDVGGEYGPYIQSERFDLYKEHALRLVEEGKAYKCFCSAERLEKLREEQSKQKGGHQGYDRHCRNLSSTDVASKEAAGEPYVIRFKIPLEGETVISDRVLGETRRKHKDINPDPVLLKTDGFPTYHLANVVDDHHMGITHILRAQEWVSSAALHVLLYKAFGWEVPEFVHLPMVMGKDGSKLSKRHGSTSVIDFRNQGYLPEALVNYVTMVGWGYDESTEFFSIQDLERVFSDGKINKAPGVFDYKKLQWYNSQYIARTDENRLVDLCLPYLVDEGFITRDARGDVPSDQLELLQSVMPLAKERMKLLSDIPSVAGFLFRDFTLNGAGDLVQKKQNPEDTKKILEQIRDDFTTIADLDEEGFHDYFQNLAESLETGMGKVMMPLRIAITGSRATPPMADSIRLMGREKALSRLETAIGLL</sequence>
<keyword evidence="6 8" id="KW-0648">Protein biosynthesis</keyword>
<dbReference type="GO" id="GO:0008270">
    <property type="term" value="F:zinc ion binding"/>
    <property type="evidence" value="ECO:0007669"/>
    <property type="project" value="InterPro"/>
</dbReference>
<comment type="caution">
    <text evidence="8">Lacks conserved residue(s) required for the propagation of feature annotation.</text>
</comment>
<evidence type="ECO:0000256" key="7">
    <source>
        <dbReference type="ARBA" id="ARBA00023146"/>
    </source>
</evidence>
<dbReference type="EMBL" id="CP006939">
    <property type="protein sequence ID" value="AHC14796.1"/>
    <property type="molecule type" value="Genomic_DNA"/>
</dbReference>
<evidence type="ECO:0000256" key="6">
    <source>
        <dbReference type="ARBA" id="ARBA00022917"/>
    </source>
</evidence>
<keyword evidence="5 8" id="KW-0067">ATP-binding</keyword>
<dbReference type="InterPro" id="IPR014729">
    <property type="entry name" value="Rossmann-like_a/b/a_fold"/>
</dbReference>
<accession>V5WI00</accession>
<feature type="domain" description="Glutamyl/glutaminyl-tRNA synthetase class Ib catalytic" evidence="9">
    <location>
        <begin position="3"/>
        <end position="321"/>
    </location>
</feature>
<evidence type="ECO:0000256" key="8">
    <source>
        <dbReference type="HAMAP-Rule" id="MF_00022"/>
    </source>
</evidence>
<dbReference type="OrthoDB" id="9807503at2"/>
<proteinExistence type="inferred from homology"/>
<evidence type="ECO:0000259" key="9">
    <source>
        <dbReference type="Pfam" id="PF00749"/>
    </source>
</evidence>
<dbReference type="InterPro" id="IPR045462">
    <property type="entry name" value="aa-tRNA-synth_I_cd-bd"/>
</dbReference>
<feature type="domain" description="Aminoacyl-tRNA synthetase class I anticodon-binding" evidence="10">
    <location>
        <begin position="334"/>
        <end position="488"/>
    </location>
</feature>
<comment type="subcellular location">
    <subcellularLocation>
        <location evidence="8">Cytoplasm</location>
    </subcellularLocation>
</comment>
<dbReference type="PANTHER" id="PTHR43311:SF2">
    <property type="entry name" value="GLUTAMATE--TRNA LIGASE, MITOCHONDRIAL-RELATED"/>
    <property type="match status" value="1"/>
</dbReference>
<dbReference type="InterPro" id="IPR020058">
    <property type="entry name" value="Glu/Gln-tRNA-synth_Ib_cat-dom"/>
</dbReference>
<comment type="catalytic activity">
    <reaction evidence="8">
        <text>tRNA(Glu) + L-glutamate + ATP = L-glutamyl-tRNA(Glu) + AMP + diphosphate</text>
        <dbReference type="Rhea" id="RHEA:23540"/>
        <dbReference type="Rhea" id="RHEA-COMP:9663"/>
        <dbReference type="Rhea" id="RHEA-COMP:9680"/>
        <dbReference type="ChEBI" id="CHEBI:29985"/>
        <dbReference type="ChEBI" id="CHEBI:30616"/>
        <dbReference type="ChEBI" id="CHEBI:33019"/>
        <dbReference type="ChEBI" id="CHEBI:78442"/>
        <dbReference type="ChEBI" id="CHEBI:78520"/>
        <dbReference type="ChEBI" id="CHEBI:456215"/>
        <dbReference type="EC" id="6.1.1.17"/>
    </reaction>
</comment>
<dbReference type="InterPro" id="IPR000924">
    <property type="entry name" value="Glu/Gln-tRNA-synth"/>
</dbReference>
<dbReference type="InterPro" id="IPR033910">
    <property type="entry name" value="GluRS_core"/>
</dbReference>
<keyword evidence="3 8" id="KW-0436">Ligase</keyword>
<dbReference type="EC" id="6.1.1.17" evidence="8"/>
<dbReference type="eggNOG" id="COG0008">
    <property type="taxonomic scope" value="Bacteria"/>
</dbReference>
<dbReference type="InterPro" id="IPR049940">
    <property type="entry name" value="GluQ/Sye"/>
</dbReference>
<dbReference type="PANTHER" id="PTHR43311">
    <property type="entry name" value="GLUTAMATE--TRNA LIGASE"/>
    <property type="match status" value="1"/>
</dbReference>
<dbReference type="PRINTS" id="PR00987">
    <property type="entry name" value="TRNASYNTHGLU"/>
</dbReference>
<dbReference type="InterPro" id="IPR020751">
    <property type="entry name" value="aa-tRNA-synth_I_codon-bd_sub2"/>
</dbReference>
<dbReference type="SUPFAM" id="SSF48163">
    <property type="entry name" value="An anticodon-binding domain of class I aminoacyl-tRNA synthetases"/>
    <property type="match status" value="1"/>
</dbReference>
<keyword evidence="4 8" id="KW-0547">Nucleotide-binding</keyword>
<evidence type="ECO:0000259" key="10">
    <source>
        <dbReference type="Pfam" id="PF19269"/>
    </source>
</evidence>
<dbReference type="RefSeq" id="WP_024267719.1">
    <property type="nucleotide sequence ID" value="NC_023035.1"/>
</dbReference>
<evidence type="ECO:0000256" key="1">
    <source>
        <dbReference type="ARBA" id="ARBA00007894"/>
    </source>
</evidence>